<dbReference type="Proteomes" id="UP000828048">
    <property type="component" value="Chromosome 4"/>
</dbReference>
<dbReference type="EMBL" id="CM037154">
    <property type="protein sequence ID" value="KAH7860956.1"/>
    <property type="molecule type" value="Genomic_DNA"/>
</dbReference>
<organism evidence="1 2">
    <name type="scientific">Vaccinium darrowii</name>
    <dbReference type="NCBI Taxonomy" id="229202"/>
    <lineage>
        <taxon>Eukaryota</taxon>
        <taxon>Viridiplantae</taxon>
        <taxon>Streptophyta</taxon>
        <taxon>Embryophyta</taxon>
        <taxon>Tracheophyta</taxon>
        <taxon>Spermatophyta</taxon>
        <taxon>Magnoliopsida</taxon>
        <taxon>eudicotyledons</taxon>
        <taxon>Gunneridae</taxon>
        <taxon>Pentapetalae</taxon>
        <taxon>asterids</taxon>
        <taxon>Ericales</taxon>
        <taxon>Ericaceae</taxon>
        <taxon>Vaccinioideae</taxon>
        <taxon>Vaccinieae</taxon>
        <taxon>Vaccinium</taxon>
    </lineage>
</organism>
<proteinExistence type="predicted"/>
<accession>A0ACB7Z6C8</accession>
<name>A0ACB7Z6C8_9ERIC</name>
<protein>
    <submittedName>
        <fullName evidence="1">Uncharacterized protein</fullName>
    </submittedName>
</protein>
<reference evidence="1 2" key="1">
    <citation type="journal article" date="2021" name="Hortic Res">
        <title>High-quality reference genome and annotation aids understanding of berry development for evergreen blueberry (Vaccinium darrowii).</title>
        <authorList>
            <person name="Yu J."/>
            <person name="Hulse-Kemp A.M."/>
            <person name="Babiker E."/>
            <person name="Staton M."/>
        </authorList>
    </citation>
    <scope>NUCLEOTIDE SEQUENCE [LARGE SCALE GENOMIC DNA]</scope>
    <source>
        <strain evidence="2">cv. NJ 8807/NJ 8810</strain>
        <tissue evidence="1">Young leaf</tissue>
    </source>
</reference>
<gene>
    <name evidence="1" type="ORF">Vadar_019931</name>
</gene>
<keyword evidence="2" id="KW-1185">Reference proteome</keyword>
<sequence length="293" mass="33066">MKRVFTEMSSLLCRSNGHWRGRSNGHWRGRSFAASVPSDDASKVPKGRKRVSKDERKAMVFSFVNEYRASNAGKFPTVSEAVKQVGGSYYVIRKILQELEYQSTTSSMNTRNDMKLGKVVVKVNDTSKQVAEVSGTRVRIDTVTNKDVKTVAGYDVDIDDSALKNVVTDKGPRSSTSFVKAMPEEVVKHKPSDECSMSERRKHISEGKAEGDMHQCPEKPEHGVKERSHLDDVLDIDGPKTKSEQHQQYSESDKFARALSEKQDDDQELSKKSSVWGNLKTLADDIMKMWNKW</sequence>
<evidence type="ECO:0000313" key="1">
    <source>
        <dbReference type="EMBL" id="KAH7860956.1"/>
    </source>
</evidence>
<comment type="caution">
    <text evidence="1">The sequence shown here is derived from an EMBL/GenBank/DDBJ whole genome shotgun (WGS) entry which is preliminary data.</text>
</comment>
<evidence type="ECO:0000313" key="2">
    <source>
        <dbReference type="Proteomes" id="UP000828048"/>
    </source>
</evidence>